<keyword evidence="2" id="KW-1185">Reference proteome</keyword>
<organism evidence="1 2">
    <name type="scientific">Actinoallomurus oryzae</name>
    <dbReference type="NCBI Taxonomy" id="502180"/>
    <lineage>
        <taxon>Bacteria</taxon>
        <taxon>Bacillati</taxon>
        <taxon>Actinomycetota</taxon>
        <taxon>Actinomycetes</taxon>
        <taxon>Streptosporangiales</taxon>
        <taxon>Thermomonosporaceae</taxon>
        <taxon>Actinoallomurus</taxon>
    </lineage>
</organism>
<dbReference type="Proteomes" id="UP001500503">
    <property type="component" value="Unassembled WGS sequence"/>
</dbReference>
<gene>
    <name evidence="1" type="ORF">GCM10023191_040310</name>
</gene>
<dbReference type="RefSeq" id="WP_345465821.1">
    <property type="nucleotide sequence ID" value="NZ_BAABHF010000022.1"/>
</dbReference>
<proteinExistence type="predicted"/>
<dbReference type="PANTHER" id="PTHR35984:SF1">
    <property type="entry name" value="PERIPLASMIC SERINE PROTEASE"/>
    <property type="match status" value="1"/>
</dbReference>
<comment type="caution">
    <text evidence="1">The sequence shown here is derived from an EMBL/GenBank/DDBJ whole genome shotgun (WGS) entry which is preliminary data.</text>
</comment>
<dbReference type="Pfam" id="PF01972">
    <property type="entry name" value="SDH_protease"/>
    <property type="match status" value="1"/>
</dbReference>
<evidence type="ECO:0000313" key="2">
    <source>
        <dbReference type="Proteomes" id="UP001500503"/>
    </source>
</evidence>
<dbReference type="InterPro" id="IPR029045">
    <property type="entry name" value="ClpP/crotonase-like_dom_sf"/>
</dbReference>
<dbReference type="SUPFAM" id="SSF52096">
    <property type="entry name" value="ClpP/crotonase"/>
    <property type="match status" value="1"/>
</dbReference>
<protein>
    <submittedName>
        <fullName evidence="1">Peptidase</fullName>
    </submittedName>
</protein>
<sequence>MTTVTMIRRLPELESLRGNAALVYCGRIDHDAPRTLHEALREVGHVPRLDLVLATYGGAATAARRLGLLLHEFTDRLTILIPDRAWSAGTLLSLCAHELVMTPMAELGPLDPRLESPGGTPAVISSGQIHAFRTLAEEWFAMKEGEDVLALLTQRMLPATLGAFYQAERLTRQIAIEFLGGYQLAGEDIATVEDIVEQLMSGYHAHDYPITRTDAMRLGLRVECASGAEETILYDAVTHCREELARLAATSGGPAGGGPDVRD</sequence>
<reference evidence="2" key="1">
    <citation type="journal article" date="2019" name="Int. J. Syst. Evol. Microbiol.">
        <title>The Global Catalogue of Microorganisms (GCM) 10K type strain sequencing project: providing services to taxonomists for standard genome sequencing and annotation.</title>
        <authorList>
            <consortium name="The Broad Institute Genomics Platform"/>
            <consortium name="The Broad Institute Genome Sequencing Center for Infectious Disease"/>
            <person name="Wu L."/>
            <person name="Ma J."/>
        </authorList>
    </citation>
    <scope>NUCLEOTIDE SEQUENCE [LARGE SCALE GENOMIC DNA]</scope>
    <source>
        <strain evidence="2">JCM 17933</strain>
    </source>
</reference>
<evidence type="ECO:0000313" key="1">
    <source>
        <dbReference type="EMBL" id="GAA4497203.1"/>
    </source>
</evidence>
<accession>A0ABP8Q6W1</accession>
<dbReference type="InterPro" id="IPR002825">
    <property type="entry name" value="Pept_S49_ser-pept_pro"/>
</dbReference>
<name>A0ABP8Q6W1_9ACTN</name>
<dbReference type="EMBL" id="BAABHF010000022">
    <property type="protein sequence ID" value="GAA4497203.1"/>
    <property type="molecule type" value="Genomic_DNA"/>
</dbReference>
<dbReference type="Gene3D" id="3.90.226.10">
    <property type="entry name" value="2-enoyl-CoA Hydratase, Chain A, domain 1"/>
    <property type="match status" value="1"/>
</dbReference>
<dbReference type="PANTHER" id="PTHR35984">
    <property type="entry name" value="PERIPLASMIC SERINE PROTEASE"/>
    <property type="match status" value="1"/>
</dbReference>